<organism evidence="2 3">
    <name type="scientific">Oceanithermus desulfurans NBRC 100063</name>
    <dbReference type="NCBI Taxonomy" id="1227550"/>
    <lineage>
        <taxon>Bacteria</taxon>
        <taxon>Thermotogati</taxon>
        <taxon>Deinococcota</taxon>
        <taxon>Deinococci</taxon>
        <taxon>Thermales</taxon>
        <taxon>Thermaceae</taxon>
        <taxon>Oceanithermus</taxon>
    </lineage>
</organism>
<feature type="chain" id="PRO_5022086232" description="PEGA domain-containing protein" evidence="1">
    <location>
        <begin position="23"/>
        <end position="271"/>
    </location>
</feature>
<feature type="signal peptide" evidence="1">
    <location>
        <begin position="1"/>
        <end position="22"/>
    </location>
</feature>
<sequence>MYKKRGFFAVLAVLALALSACGGVVVPRGSATLSGTVVDATTGLPVQGATACFVYNGNVSDLCDNTDANGEFVLQLLPAGDHAVQVSKSGFTTAREAVQLSDGAATTVRIALNPGLSSGELRIVLSWNADPSDLDSHLWIPQGSGYYEVYFSNKGNCDAAPYACLDVDDTTGYGPETTTVSRLLTGVYSYAVHWYGGTGSWAASGGTVRVYDASGLIATYTAPSNADEPGASGMVWWYVFDLDGGSLVPKNTLSSNPPIPSAVSLSQQRLK</sequence>
<gene>
    <name evidence="2" type="ORF">ODE01S_14950</name>
</gene>
<comment type="caution">
    <text evidence="2">The sequence shown here is derived from an EMBL/GenBank/DDBJ whole genome shotgun (WGS) entry which is preliminary data.</text>
</comment>
<protein>
    <recommendedName>
        <fullName evidence="4">PEGA domain-containing protein</fullName>
    </recommendedName>
</protein>
<dbReference type="Gene3D" id="2.60.40.1120">
    <property type="entry name" value="Carboxypeptidase-like, regulatory domain"/>
    <property type="match status" value="1"/>
</dbReference>
<dbReference type="InterPro" id="IPR008969">
    <property type="entry name" value="CarboxyPept-like_regulatory"/>
</dbReference>
<proteinExistence type="predicted"/>
<dbReference type="Pfam" id="PF13620">
    <property type="entry name" value="CarboxypepD_reg"/>
    <property type="match status" value="1"/>
</dbReference>
<evidence type="ECO:0000256" key="1">
    <source>
        <dbReference type="SAM" id="SignalP"/>
    </source>
</evidence>
<dbReference type="RefSeq" id="WP_183677775.1">
    <property type="nucleotide sequence ID" value="NZ_BJXN01000009.1"/>
</dbReference>
<dbReference type="AlphaFoldDB" id="A0A511RK62"/>
<accession>A0A511RK62</accession>
<dbReference type="PROSITE" id="PS51257">
    <property type="entry name" value="PROKAR_LIPOPROTEIN"/>
    <property type="match status" value="1"/>
</dbReference>
<evidence type="ECO:0000313" key="3">
    <source>
        <dbReference type="Proteomes" id="UP000321827"/>
    </source>
</evidence>
<evidence type="ECO:0000313" key="2">
    <source>
        <dbReference type="EMBL" id="GEM90061.1"/>
    </source>
</evidence>
<keyword evidence="1" id="KW-0732">Signal</keyword>
<evidence type="ECO:0008006" key="4">
    <source>
        <dbReference type="Google" id="ProtNLM"/>
    </source>
</evidence>
<reference evidence="2 3" key="1">
    <citation type="submission" date="2019-07" db="EMBL/GenBank/DDBJ databases">
        <title>Whole genome shotgun sequence of Oceanithermus desulfurans NBRC 100063.</title>
        <authorList>
            <person name="Hosoyama A."/>
            <person name="Uohara A."/>
            <person name="Ohji S."/>
            <person name="Ichikawa N."/>
        </authorList>
    </citation>
    <scope>NUCLEOTIDE SEQUENCE [LARGE SCALE GENOMIC DNA]</scope>
    <source>
        <strain evidence="2 3">NBRC 100063</strain>
    </source>
</reference>
<dbReference type="EMBL" id="BJXN01000009">
    <property type="protein sequence ID" value="GEM90061.1"/>
    <property type="molecule type" value="Genomic_DNA"/>
</dbReference>
<dbReference type="SUPFAM" id="SSF49464">
    <property type="entry name" value="Carboxypeptidase regulatory domain-like"/>
    <property type="match status" value="1"/>
</dbReference>
<name>A0A511RK62_9DEIN</name>
<dbReference type="Proteomes" id="UP000321827">
    <property type="component" value="Unassembled WGS sequence"/>
</dbReference>